<dbReference type="Proteomes" id="UP001589718">
    <property type="component" value="Unassembled WGS sequence"/>
</dbReference>
<evidence type="ECO:0000259" key="4">
    <source>
        <dbReference type="PROSITE" id="PS51186"/>
    </source>
</evidence>
<dbReference type="Gene3D" id="3.40.630.30">
    <property type="match status" value="1"/>
</dbReference>
<dbReference type="InterPro" id="IPR051531">
    <property type="entry name" value="N-acetyltransferase"/>
</dbReference>
<keyword evidence="1" id="KW-0808">Transferase</keyword>
<keyword evidence="6" id="KW-1185">Reference proteome</keyword>
<organism evidence="5 6">
    <name type="scientific">Streptomyces cremeus</name>
    <dbReference type="NCBI Taxonomy" id="66881"/>
    <lineage>
        <taxon>Bacteria</taxon>
        <taxon>Bacillati</taxon>
        <taxon>Actinomycetota</taxon>
        <taxon>Actinomycetes</taxon>
        <taxon>Kitasatosporales</taxon>
        <taxon>Streptomycetaceae</taxon>
        <taxon>Streptomyces</taxon>
    </lineage>
</organism>
<dbReference type="PROSITE" id="PS51186">
    <property type="entry name" value="GNAT"/>
    <property type="match status" value="1"/>
</dbReference>
<feature type="domain" description="N-acetyltransferase" evidence="4">
    <location>
        <begin position="12"/>
        <end position="176"/>
    </location>
</feature>
<evidence type="ECO:0000256" key="1">
    <source>
        <dbReference type="ARBA" id="ARBA00022679"/>
    </source>
</evidence>
<gene>
    <name evidence="5" type="ORF">ACFFTU_09650</name>
</gene>
<evidence type="ECO:0000256" key="3">
    <source>
        <dbReference type="ARBA" id="ARBA00038502"/>
    </source>
</evidence>
<dbReference type="RefSeq" id="WP_345227472.1">
    <property type="nucleotide sequence ID" value="NZ_BAAAXE010000014.1"/>
</dbReference>
<proteinExistence type="inferred from homology"/>
<dbReference type="InterPro" id="IPR016181">
    <property type="entry name" value="Acyl_CoA_acyltransferase"/>
</dbReference>
<accession>A0ABV5PAR5</accession>
<protein>
    <submittedName>
        <fullName evidence="5">GNAT family protein</fullName>
    </submittedName>
</protein>
<keyword evidence="2" id="KW-0012">Acyltransferase</keyword>
<dbReference type="PANTHER" id="PTHR43792">
    <property type="entry name" value="GNAT FAMILY, PUTATIVE (AFU_ORTHOLOGUE AFUA_3G00765)-RELATED-RELATED"/>
    <property type="match status" value="1"/>
</dbReference>
<sequence length="186" mass="20648">MIISTYALPEGVDLRLAALEDAEALAAAVRENREHLSPWEPRWPESYFTAEGQAARLRDRLAQYEEGRLVPWLMVREGRVVGAVTLSGIVRGPFCSASLGYWVAAGHLGRGLASAAVRHVCEAAGEALGLHRVEASTVVRNVRSQRVLEKCGFDRIGTAPRYLHIDGRWQDSHLFQRVLHDEPPVM</sequence>
<dbReference type="Pfam" id="PF13302">
    <property type="entry name" value="Acetyltransf_3"/>
    <property type="match status" value="1"/>
</dbReference>
<evidence type="ECO:0000256" key="2">
    <source>
        <dbReference type="ARBA" id="ARBA00023315"/>
    </source>
</evidence>
<dbReference type="PANTHER" id="PTHR43792:SF8">
    <property type="entry name" value="[RIBOSOMAL PROTEIN US5]-ALANINE N-ACETYLTRANSFERASE"/>
    <property type="match status" value="1"/>
</dbReference>
<dbReference type="SUPFAM" id="SSF55729">
    <property type="entry name" value="Acyl-CoA N-acyltransferases (Nat)"/>
    <property type="match status" value="1"/>
</dbReference>
<comment type="caution">
    <text evidence="5">The sequence shown here is derived from an EMBL/GenBank/DDBJ whole genome shotgun (WGS) entry which is preliminary data.</text>
</comment>
<name>A0ABV5PAR5_STRCM</name>
<comment type="similarity">
    <text evidence="3">Belongs to the acetyltransferase family. RimJ subfamily.</text>
</comment>
<evidence type="ECO:0000313" key="5">
    <source>
        <dbReference type="EMBL" id="MFB9520209.1"/>
    </source>
</evidence>
<reference evidence="5 6" key="1">
    <citation type="submission" date="2024-09" db="EMBL/GenBank/DDBJ databases">
        <authorList>
            <person name="Sun Q."/>
            <person name="Mori K."/>
        </authorList>
    </citation>
    <scope>NUCLEOTIDE SEQUENCE [LARGE SCALE GENOMIC DNA]</scope>
    <source>
        <strain evidence="5 6">JCM 4362</strain>
    </source>
</reference>
<dbReference type="InterPro" id="IPR000182">
    <property type="entry name" value="GNAT_dom"/>
</dbReference>
<dbReference type="EMBL" id="JBHMCR010000005">
    <property type="protein sequence ID" value="MFB9520209.1"/>
    <property type="molecule type" value="Genomic_DNA"/>
</dbReference>
<evidence type="ECO:0000313" key="6">
    <source>
        <dbReference type="Proteomes" id="UP001589718"/>
    </source>
</evidence>